<protein>
    <submittedName>
        <fullName evidence="1">Intimin</fullName>
    </submittedName>
</protein>
<gene>
    <name evidence="1" type="ORF">NCTC8256_01727</name>
</gene>
<reference evidence="1 2" key="1">
    <citation type="submission" date="2018-06" db="EMBL/GenBank/DDBJ databases">
        <authorList>
            <consortium name="Pathogen Informatics"/>
            <person name="Doyle S."/>
        </authorList>
    </citation>
    <scope>NUCLEOTIDE SEQUENCE [LARGE SCALE GENOMIC DNA]</scope>
    <source>
        <strain evidence="1 2">NCTC8256</strain>
    </source>
</reference>
<name>A0A379VMK4_SALET</name>
<dbReference type="EMBL" id="UGXR01000001">
    <property type="protein sequence ID" value="SUH07813.1"/>
    <property type="molecule type" value="Genomic_DNA"/>
</dbReference>
<proteinExistence type="predicted"/>
<dbReference type="Proteomes" id="UP000254346">
    <property type="component" value="Unassembled WGS sequence"/>
</dbReference>
<dbReference type="AlphaFoldDB" id="A0A379VMK4"/>
<evidence type="ECO:0000313" key="2">
    <source>
        <dbReference type="Proteomes" id="UP000254346"/>
    </source>
</evidence>
<sequence length="102" mass="11495">MIKTRGRWTLSSTLPGTFRWKAKADAYGDSNYVDVTFIGDNLSALNAVIYQVKAAKPCQPYRQKKISTLRSIMLTVSCCGATKIKTMFFQMSEQLTEEEMAL</sequence>
<organism evidence="1 2">
    <name type="scientific">Salmonella enterica I</name>
    <dbReference type="NCBI Taxonomy" id="59201"/>
    <lineage>
        <taxon>Bacteria</taxon>
        <taxon>Pseudomonadati</taxon>
        <taxon>Pseudomonadota</taxon>
        <taxon>Gammaproteobacteria</taxon>
        <taxon>Enterobacterales</taxon>
        <taxon>Enterobacteriaceae</taxon>
        <taxon>Salmonella</taxon>
    </lineage>
</organism>
<evidence type="ECO:0000313" key="1">
    <source>
        <dbReference type="EMBL" id="SUH07813.1"/>
    </source>
</evidence>
<accession>A0A379VMK4</accession>